<dbReference type="AlphaFoldDB" id="A0AAN7JN31"/>
<reference evidence="1 2" key="1">
    <citation type="journal article" date="2023" name="Hortic Res">
        <title>Pangenome of water caltrop reveals structural variations and asymmetric subgenome divergence after allopolyploidization.</title>
        <authorList>
            <person name="Zhang X."/>
            <person name="Chen Y."/>
            <person name="Wang L."/>
            <person name="Yuan Y."/>
            <person name="Fang M."/>
            <person name="Shi L."/>
            <person name="Lu R."/>
            <person name="Comes H.P."/>
            <person name="Ma Y."/>
            <person name="Chen Y."/>
            <person name="Huang G."/>
            <person name="Zhou Y."/>
            <person name="Zheng Z."/>
            <person name="Qiu Y."/>
        </authorList>
    </citation>
    <scope>NUCLEOTIDE SEQUENCE [LARGE SCALE GENOMIC DNA]</scope>
    <source>
        <tissue evidence="1">Roots</tissue>
    </source>
</reference>
<name>A0AAN7JN31_9MYRT</name>
<protein>
    <submittedName>
        <fullName evidence="1">Uncharacterized protein</fullName>
    </submittedName>
</protein>
<proteinExistence type="predicted"/>
<evidence type="ECO:0000313" key="1">
    <source>
        <dbReference type="EMBL" id="KAK4750501.1"/>
    </source>
</evidence>
<evidence type="ECO:0000313" key="2">
    <source>
        <dbReference type="Proteomes" id="UP001345219"/>
    </source>
</evidence>
<accession>A0AAN7JN31</accession>
<dbReference type="Proteomes" id="UP001345219">
    <property type="component" value="Chromosome 4"/>
</dbReference>
<keyword evidence="2" id="KW-1185">Reference proteome</keyword>
<dbReference type="EMBL" id="JAXIOK010000017">
    <property type="protein sequence ID" value="KAK4750501.1"/>
    <property type="molecule type" value="Genomic_DNA"/>
</dbReference>
<gene>
    <name evidence="1" type="ORF">SAY87_003983</name>
</gene>
<comment type="caution">
    <text evidence="1">The sequence shown here is derived from an EMBL/GenBank/DDBJ whole genome shotgun (WGS) entry which is preliminary data.</text>
</comment>
<organism evidence="1 2">
    <name type="scientific">Trapa incisa</name>
    <dbReference type="NCBI Taxonomy" id="236973"/>
    <lineage>
        <taxon>Eukaryota</taxon>
        <taxon>Viridiplantae</taxon>
        <taxon>Streptophyta</taxon>
        <taxon>Embryophyta</taxon>
        <taxon>Tracheophyta</taxon>
        <taxon>Spermatophyta</taxon>
        <taxon>Magnoliopsida</taxon>
        <taxon>eudicotyledons</taxon>
        <taxon>Gunneridae</taxon>
        <taxon>Pentapetalae</taxon>
        <taxon>rosids</taxon>
        <taxon>malvids</taxon>
        <taxon>Myrtales</taxon>
        <taxon>Lythraceae</taxon>
        <taxon>Trapa</taxon>
    </lineage>
</organism>
<sequence length="101" mass="11425">MGKAMENSLPAAILCYLDPIHEHRARLEQPRGVWTQDDPGITVIPISVGLWSVNAVLYMDLWDSPYSFLFFSFCPFLLSGRLDAGNCKNQTGMEKWRDGSM</sequence>